<proteinExistence type="predicted"/>
<keyword evidence="4" id="KW-0472">Membrane</keyword>
<keyword evidence="3" id="KW-0175">Coiled coil</keyword>
<keyword evidence="6" id="KW-1185">Reference proteome</keyword>
<dbReference type="PANTHER" id="PTHR12663">
    <property type="entry name" value="ANDROGEN INDUCED INHIBITOR OF PROLIFERATION AS3 / PDS5-RELATED"/>
    <property type="match status" value="1"/>
</dbReference>
<evidence type="ECO:0000256" key="1">
    <source>
        <dbReference type="ARBA" id="ARBA00004123"/>
    </source>
</evidence>
<keyword evidence="4" id="KW-1133">Transmembrane helix</keyword>
<sequence length="200" mass="23224">MLMEVDEPQSLQFKEKLLQGSKAVKVSDLIKRLSDLQTELKALQQETVEKNSLTSVAKDLVTNAILKHENKTVKAITACCLADILRLFAPDAPYSNLELKVPRHRPTKKKLHVHTHTHTYTKENSGRQYNYLIILYNFFFCINICIYPYLYITLSINYTACIRVLCIPTQSSQVEYRSKLPLLLLLARKSFNCEEYYYHC</sequence>
<evidence type="ECO:0000256" key="2">
    <source>
        <dbReference type="ARBA" id="ARBA00023242"/>
    </source>
</evidence>
<organism evidence="5 6">
    <name type="scientific">Phycomyces blakesleeanus</name>
    <dbReference type="NCBI Taxonomy" id="4837"/>
    <lineage>
        <taxon>Eukaryota</taxon>
        <taxon>Fungi</taxon>
        <taxon>Fungi incertae sedis</taxon>
        <taxon>Mucoromycota</taxon>
        <taxon>Mucoromycotina</taxon>
        <taxon>Mucoromycetes</taxon>
        <taxon>Mucorales</taxon>
        <taxon>Phycomycetaceae</taxon>
        <taxon>Phycomyces</taxon>
    </lineage>
</organism>
<reference evidence="5 6" key="1">
    <citation type="submission" date="2024-04" db="EMBL/GenBank/DDBJ databases">
        <title>Symmetric and asymmetric DNA N6-adenine methylation regulates different biological responses in Mucorales.</title>
        <authorList>
            <consortium name="Lawrence Berkeley National Laboratory"/>
            <person name="Lax C."/>
            <person name="Mondo S.J."/>
            <person name="Osorio-Concepcion M."/>
            <person name="Muszewska A."/>
            <person name="Corrochano-Luque M."/>
            <person name="Gutierrez G."/>
            <person name="Riley R."/>
            <person name="Lipzen A."/>
            <person name="Guo J."/>
            <person name="Hundley H."/>
            <person name="Amirebrahimi M."/>
            <person name="Ng V."/>
            <person name="Lorenzo-Gutierrez D."/>
            <person name="Binder U."/>
            <person name="Yang J."/>
            <person name="Song Y."/>
            <person name="Canovas D."/>
            <person name="Navarro E."/>
            <person name="Freitag M."/>
            <person name="Gabaldon T."/>
            <person name="Grigoriev I.V."/>
            <person name="Corrochano L.M."/>
            <person name="Nicolas F.E."/>
            <person name="Garre V."/>
        </authorList>
    </citation>
    <scope>NUCLEOTIDE SEQUENCE [LARGE SCALE GENOMIC DNA]</scope>
    <source>
        <strain evidence="5 6">L51</strain>
    </source>
</reference>
<keyword evidence="2" id="KW-0539">Nucleus</keyword>
<keyword evidence="4" id="KW-0812">Transmembrane</keyword>
<gene>
    <name evidence="5" type="ORF">J3Q64DRAFT_1369537</name>
</gene>
<evidence type="ECO:0000256" key="3">
    <source>
        <dbReference type="SAM" id="Coils"/>
    </source>
</evidence>
<comment type="caution">
    <text evidence="5">The sequence shown here is derived from an EMBL/GenBank/DDBJ whole genome shotgun (WGS) entry which is preliminary data.</text>
</comment>
<dbReference type="PANTHER" id="PTHR12663:SF0">
    <property type="entry name" value="PRECOCIOUS DISSOCIATION OF SISTERS 5, ISOFORM A"/>
    <property type="match status" value="1"/>
</dbReference>
<feature type="transmembrane region" description="Helical" evidence="4">
    <location>
        <begin position="131"/>
        <end position="152"/>
    </location>
</feature>
<evidence type="ECO:0000313" key="6">
    <source>
        <dbReference type="Proteomes" id="UP001448207"/>
    </source>
</evidence>
<dbReference type="Proteomes" id="UP001448207">
    <property type="component" value="Unassembled WGS sequence"/>
</dbReference>
<comment type="subcellular location">
    <subcellularLocation>
        <location evidence="1">Nucleus</location>
    </subcellularLocation>
</comment>
<evidence type="ECO:0000313" key="5">
    <source>
        <dbReference type="EMBL" id="KAL0075804.1"/>
    </source>
</evidence>
<protein>
    <submittedName>
        <fullName evidence="5">Uncharacterized protein</fullName>
    </submittedName>
</protein>
<dbReference type="Pfam" id="PF20168">
    <property type="entry name" value="PDS5"/>
    <property type="match status" value="1"/>
</dbReference>
<accession>A0ABR3AJ18</accession>
<evidence type="ECO:0000256" key="4">
    <source>
        <dbReference type="SAM" id="Phobius"/>
    </source>
</evidence>
<dbReference type="InterPro" id="IPR039776">
    <property type="entry name" value="Pds5"/>
</dbReference>
<dbReference type="EMBL" id="JBCLYO010000034">
    <property type="protein sequence ID" value="KAL0075804.1"/>
    <property type="molecule type" value="Genomic_DNA"/>
</dbReference>
<name>A0ABR3AJ18_PHYBL</name>
<feature type="coiled-coil region" evidence="3">
    <location>
        <begin position="26"/>
        <end position="53"/>
    </location>
</feature>